<dbReference type="AlphaFoldDB" id="A0A0U5AT94"/>
<feature type="transmembrane region" description="Helical" evidence="9">
    <location>
        <begin position="304"/>
        <end position="322"/>
    </location>
</feature>
<protein>
    <recommendedName>
        <fullName evidence="9">Cobalamin biosynthesis protein CobD</fullName>
    </recommendedName>
</protein>
<keyword evidence="6 9" id="KW-0812">Transmembrane</keyword>
<dbReference type="STRING" id="1653476.THC_0082"/>
<reference evidence="10 11" key="1">
    <citation type="journal article" date="2016" name="Int. J. Syst. Evol. Microbiol.">
        <title>Caldimicrobium thiodismutans sp. nov., a sulfur-disproportionating bacterium isolated from a hot spring, and emended description of the genus Caldimicrobium.</title>
        <authorList>
            <person name="Kojima H."/>
            <person name="Umezawa K."/>
            <person name="Fukui M."/>
        </authorList>
    </citation>
    <scope>NUCLEOTIDE SEQUENCE [LARGE SCALE GENOMIC DNA]</scope>
    <source>
        <strain evidence="10 11">TF1</strain>
    </source>
</reference>
<dbReference type="GO" id="GO:0048472">
    <property type="term" value="F:threonine-phosphate decarboxylase activity"/>
    <property type="evidence" value="ECO:0007669"/>
    <property type="project" value="InterPro"/>
</dbReference>
<evidence type="ECO:0000256" key="7">
    <source>
        <dbReference type="ARBA" id="ARBA00022989"/>
    </source>
</evidence>
<accession>A0A0U5AT94</accession>
<dbReference type="UniPathway" id="UPA00148"/>
<dbReference type="GO" id="GO:0015420">
    <property type="term" value="F:ABC-type vitamin B12 transporter activity"/>
    <property type="evidence" value="ECO:0007669"/>
    <property type="project" value="UniProtKB-UniRule"/>
</dbReference>
<evidence type="ECO:0000256" key="8">
    <source>
        <dbReference type="ARBA" id="ARBA00023136"/>
    </source>
</evidence>
<keyword evidence="5 9" id="KW-0169">Cobalamin biosynthesis</keyword>
<evidence type="ECO:0000256" key="3">
    <source>
        <dbReference type="ARBA" id="ARBA00006263"/>
    </source>
</evidence>
<organism evidence="10 11">
    <name type="scientific">Caldimicrobium thiodismutans</name>
    <dbReference type="NCBI Taxonomy" id="1653476"/>
    <lineage>
        <taxon>Bacteria</taxon>
        <taxon>Pseudomonadati</taxon>
        <taxon>Thermodesulfobacteriota</taxon>
        <taxon>Thermodesulfobacteria</taxon>
        <taxon>Thermodesulfobacteriales</taxon>
        <taxon>Thermodesulfobacteriaceae</taxon>
        <taxon>Caldimicrobium</taxon>
    </lineage>
</organism>
<keyword evidence="7 9" id="KW-1133">Transmembrane helix</keyword>
<dbReference type="InterPro" id="IPR004485">
    <property type="entry name" value="Cobalamin_biosynth_CobD/CbiB"/>
</dbReference>
<reference evidence="11" key="2">
    <citation type="journal article" date="2016" name="Int. J. Syst. Evol. Microbiol.">
        <title>Caldimicrobium thiodismutans sp. nov., a sulfur-disproportionating bacterium isolated from a hot spring.</title>
        <authorList>
            <person name="Kojima H."/>
            <person name="Umezawa K."/>
            <person name="Fukui M."/>
        </authorList>
    </citation>
    <scope>NUCLEOTIDE SEQUENCE [LARGE SCALE GENOMIC DNA]</scope>
    <source>
        <strain evidence="11">TF1</strain>
    </source>
</reference>
<evidence type="ECO:0000256" key="5">
    <source>
        <dbReference type="ARBA" id="ARBA00022573"/>
    </source>
</evidence>
<name>A0A0U5AT94_9BACT</name>
<evidence type="ECO:0000256" key="1">
    <source>
        <dbReference type="ARBA" id="ARBA00004651"/>
    </source>
</evidence>
<dbReference type="PANTHER" id="PTHR34308">
    <property type="entry name" value="COBALAMIN BIOSYNTHESIS PROTEIN CBIB"/>
    <property type="match status" value="1"/>
</dbReference>
<dbReference type="OrthoDB" id="9811967at2"/>
<evidence type="ECO:0000256" key="2">
    <source>
        <dbReference type="ARBA" id="ARBA00004953"/>
    </source>
</evidence>
<feature type="transmembrane region" description="Helical" evidence="9">
    <location>
        <begin position="57"/>
        <end position="79"/>
    </location>
</feature>
<dbReference type="PANTHER" id="PTHR34308:SF1">
    <property type="entry name" value="COBALAMIN BIOSYNTHESIS PROTEIN CBIB"/>
    <property type="match status" value="1"/>
</dbReference>
<evidence type="ECO:0000256" key="6">
    <source>
        <dbReference type="ARBA" id="ARBA00022692"/>
    </source>
</evidence>
<feature type="transmembrane region" description="Helical" evidence="9">
    <location>
        <begin position="162"/>
        <end position="180"/>
    </location>
</feature>
<comment type="subcellular location">
    <subcellularLocation>
        <location evidence="1 9">Cell membrane</location>
        <topology evidence="1 9">Multi-pass membrane protein</topology>
    </subcellularLocation>
</comment>
<keyword evidence="11" id="KW-1185">Reference proteome</keyword>
<gene>
    <name evidence="9" type="primary">cobD</name>
    <name evidence="10" type="ORF">THC_0082</name>
</gene>
<dbReference type="RefSeq" id="WP_068511729.1">
    <property type="nucleotide sequence ID" value="NZ_AP014945.1"/>
</dbReference>
<sequence length="323" mass="36432">MTPFEIKGYHIALSFFLDLIIGDPRGFPHPVSGIGKIISIYEEPFRRLKIFSEKVKGILFFFAVNLTVLLITLFFLLILESLKNNYFMLSEVLFIFTISLFLALKGLITTGLKIEEYLQKKEIALARGELKALVGRDTDNLEKNSIRKAILESYGENLNDGVIAPLFWLSLFGLPGIIFYKTVNTLDSMVGYKNERYIHFGWFSAKMDDLLNFIPARLTALLIVLSSSIYFGISSGCRALKWTFRYGPKHPSPNSGYPEAALAGALGVRLLGPAYYGGKLVEKPYLGEDYLTNLEQAIPLAKNLLYLSSFFMLFIILIFKGLK</sequence>
<feature type="transmembrane region" description="Helical" evidence="9">
    <location>
        <begin position="214"/>
        <end position="233"/>
    </location>
</feature>
<dbReference type="NCBIfam" id="TIGR00380">
    <property type="entry name" value="cobal_cbiB"/>
    <property type="match status" value="1"/>
</dbReference>
<dbReference type="GO" id="GO:0005886">
    <property type="term" value="C:plasma membrane"/>
    <property type="evidence" value="ECO:0007669"/>
    <property type="project" value="UniProtKB-SubCell"/>
</dbReference>
<dbReference type="KEGG" id="cthi:THC_0082"/>
<comment type="function">
    <text evidence="9">Converts cobyric acid to cobinamide by the addition of aminopropanol on the F carboxylic group.</text>
</comment>
<keyword evidence="8 9" id="KW-0472">Membrane</keyword>
<evidence type="ECO:0000313" key="10">
    <source>
        <dbReference type="EMBL" id="BAU22488.1"/>
    </source>
</evidence>
<dbReference type="GO" id="GO:0009236">
    <property type="term" value="P:cobalamin biosynthetic process"/>
    <property type="evidence" value="ECO:0007669"/>
    <property type="project" value="UniProtKB-UniRule"/>
</dbReference>
<evidence type="ECO:0000313" key="11">
    <source>
        <dbReference type="Proteomes" id="UP000068196"/>
    </source>
</evidence>
<dbReference type="EMBL" id="AP014945">
    <property type="protein sequence ID" value="BAU22488.1"/>
    <property type="molecule type" value="Genomic_DNA"/>
</dbReference>
<proteinExistence type="inferred from homology"/>
<dbReference type="Pfam" id="PF03186">
    <property type="entry name" value="CobD_Cbib"/>
    <property type="match status" value="1"/>
</dbReference>
<comment type="similarity">
    <text evidence="3 9">Belongs to the CobD/CbiB family.</text>
</comment>
<feature type="transmembrane region" description="Helical" evidence="9">
    <location>
        <begin position="85"/>
        <end position="104"/>
    </location>
</feature>
<dbReference type="Proteomes" id="UP000068196">
    <property type="component" value="Chromosome"/>
</dbReference>
<dbReference type="HAMAP" id="MF_00024">
    <property type="entry name" value="CobD_CbiB"/>
    <property type="match status" value="1"/>
</dbReference>
<keyword evidence="4 9" id="KW-1003">Cell membrane</keyword>
<evidence type="ECO:0000256" key="9">
    <source>
        <dbReference type="HAMAP-Rule" id="MF_00024"/>
    </source>
</evidence>
<dbReference type="PATRIC" id="fig|1653476.3.peg.87"/>
<evidence type="ECO:0000256" key="4">
    <source>
        <dbReference type="ARBA" id="ARBA00022475"/>
    </source>
</evidence>
<comment type="pathway">
    <text evidence="2 9">Cofactor biosynthesis; adenosylcobalamin biosynthesis.</text>
</comment>